<dbReference type="NCBIfam" id="NF046112">
    <property type="entry name" value="MSMEG_6209_Nter"/>
    <property type="match status" value="1"/>
</dbReference>
<keyword evidence="2" id="KW-1185">Reference proteome</keyword>
<dbReference type="Gene3D" id="1.10.8.1060">
    <property type="entry name" value="Corynebacterium glutamicum thioredoxin-dependent arsenate reductase, N-terminal domain"/>
    <property type="match status" value="1"/>
</dbReference>
<accession>A0A7G7CRW0</accession>
<dbReference type="RefSeq" id="WP_185176699.1">
    <property type="nucleotide sequence ID" value="NZ_CP059404.1"/>
</dbReference>
<reference evidence="1 2" key="1">
    <citation type="submission" date="2020-07" db="EMBL/GenBank/DDBJ databases">
        <title>Complete genome and description of Corynebacterium incognita strain Marseille-Q3630 sp. nov.</title>
        <authorList>
            <person name="Boxberger M."/>
        </authorList>
    </citation>
    <scope>NUCLEOTIDE SEQUENCE [LARGE SCALE GENOMIC DNA]</scope>
    <source>
        <strain evidence="1 2">Marseille-Q3630</strain>
    </source>
</reference>
<evidence type="ECO:0000313" key="1">
    <source>
        <dbReference type="EMBL" id="QNE90326.1"/>
    </source>
</evidence>
<organism evidence="1 2">
    <name type="scientific">Corynebacterium incognita</name>
    <dbReference type="NCBI Taxonomy" id="2754725"/>
    <lineage>
        <taxon>Bacteria</taxon>
        <taxon>Bacillati</taxon>
        <taxon>Actinomycetota</taxon>
        <taxon>Actinomycetes</taxon>
        <taxon>Mycobacteriales</taxon>
        <taxon>Corynebacteriaceae</taxon>
        <taxon>Corynebacterium</taxon>
    </lineage>
</organism>
<dbReference type="AlphaFoldDB" id="A0A7G7CRW0"/>
<sequence length="207" mass="22885">MTNQDRFATIREDLHARFGHAHSAREINARLDWAIEKHSANASLDEFLPVLVEREVNGFFGEHRPHVRFAAGSDHALAHAAAVLTERLGGDALFVDTATVHPENEGDTRIEHVLAERGLGEAPSEAVAESRMVAMPDYIIFLGVDVPRDEAGKEIKIWDLPKGTDLESSRELADDLEARVFYMLSKLGITPLELPQSEAARQMVAAQ</sequence>
<evidence type="ECO:0000313" key="2">
    <source>
        <dbReference type="Proteomes" id="UP000515743"/>
    </source>
</evidence>
<protein>
    <submittedName>
        <fullName evidence="1">Protein tyrosine phosphatase</fullName>
    </submittedName>
</protein>
<name>A0A7G7CRW0_9CORY</name>
<dbReference type="EMBL" id="CP059404">
    <property type="protein sequence ID" value="QNE90326.1"/>
    <property type="molecule type" value="Genomic_DNA"/>
</dbReference>
<dbReference type="KEGG" id="cik:H0194_04960"/>
<proteinExistence type="predicted"/>
<dbReference type="Proteomes" id="UP000515743">
    <property type="component" value="Chromosome"/>
</dbReference>
<gene>
    <name evidence="1" type="ORF">H0194_04960</name>
</gene>